<comment type="caution">
    <text evidence="7">The sequence shown here is derived from an EMBL/GenBank/DDBJ whole genome shotgun (WGS) entry which is preliminary data.</text>
</comment>
<organism evidence="7 8">
    <name type="scientific">Phyllobacterium trifolii</name>
    <dbReference type="NCBI Taxonomy" id="300193"/>
    <lineage>
        <taxon>Bacteria</taxon>
        <taxon>Pseudomonadati</taxon>
        <taxon>Pseudomonadota</taxon>
        <taxon>Alphaproteobacteria</taxon>
        <taxon>Hyphomicrobiales</taxon>
        <taxon>Phyllobacteriaceae</taxon>
        <taxon>Phyllobacterium</taxon>
    </lineage>
</organism>
<feature type="transmembrane region" description="Helical" evidence="6">
    <location>
        <begin position="153"/>
        <end position="170"/>
    </location>
</feature>
<keyword evidence="5 6" id="KW-0472">Membrane</keyword>
<reference evidence="7 8" key="1">
    <citation type="submission" date="2020-08" db="EMBL/GenBank/DDBJ databases">
        <title>Genomic Encyclopedia of Type Strains, Phase III (KMG-III): the genomes of soil and plant-associated and newly described type strains.</title>
        <authorList>
            <person name="Whitman W."/>
        </authorList>
    </citation>
    <scope>NUCLEOTIDE SEQUENCE [LARGE SCALE GENOMIC DNA]</scope>
    <source>
        <strain evidence="7 8">CECT 7015</strain>
    </source>
</reference>
<protein>
    <submittedName>
        <fullName evidence="7">Sugar phosphate permease</fullName>
    </submittedName>
</protein>
<feature type="transmembrane region" description="Helical" evidence="6">
    <location>
        <begin position="215"/>
        <end position="235"/>
    </location>
</feature>
<dbReference type="AlphaFoldDB" id="A0A839U8J0"/>
<feature type="transmembrane region" description="Helical" evidence="6">
    <location>
        <begin position="104"/>
        <end position="121"/>
    </location>
</feature>
<dbReference type="SUPFAM" id="SSF103473">
    <property type="entry name" value="MFS general substrate transporter"/>
    <property type="match status" value="1"/>
</dbReference>
<keyword evidence="4 6" id="KW-1133">Transmembrane helix</keyword>
<feature type="transmembrane region" description="Helical" evidence="6">
    <location>
        <begin position="190"/>
        <end position="209"/>
    </location>
</feature>
<feature type="transmembrane region" description="Helical" evidence="6">
    <location>
        <begin position="128"/>
        <end position="147"/>
    </location>
</feature>
<evidence type="ECO:0000256" key="2">
    <source>
        <dbReference type="ARBA" id="ARBA00022475"/>
    </source>
</evidence>
<comment type="subcellular location">
    <subcellularLocation>
        <location evidence="1">Cell membrane</location>
        <topology evidence="1">Multi-pass membrane protein</topology>
    </subcellularLocation>
</comment>
<feature type="transmembrane region" description="Helical" evidence="6">
    <location>
        <begin position="16"/>
        <end position="36"/>
    </location>
</feature>
<proteinExistence type="predicted"/>
<dbReference type="Proteomes" id="UP000554520">
    <property type="component" value="Unassembled WGS sequence"/>
</dbReference>
<keyword evidence="3 6" id="KW-0812">Transmembrane</keyword>
<evidence type="ECO:0000256" key="6">
    <source>
        <dbReference type="SAM" id="Phobius"/>
    </source>
</evidence>
<dbReference type="EMBL" id="JACHXN010000007">
    <property type="protein sequence ID" value="MBB3146223.1"/>
    <property type="molecule type" value="Genomic_DNA"/>
</dbReference>
<dbReference type="InterPro" id="IPR036259">
    <property type="entry name" value="MFS_trans_sf"/>
</dbReference>
<dbReference type="Gene3D" id="1.20.1250.20">
    <property type="entry name" value="MFS general substrate transporter like domains"/>
    <property type="match status" value="1"/>
</dbReference>
<evidence type="ECO:0000313" key="7">
    <source>
        <dbReference type="EMBL" id="MBB3146223.1"/>
    </source>
</evidence>
<evidence type="ECO:0000256" key="4">
    <source>
        <dbReference type="ARBA" id="ARBA00022989"/>
    </source>
</evidence>
<dbReference type="PANTHER" id="PTHR23513:SF11">
    <property type="entry name" value="STAPHYLOFERRIN A TRANSPORTER"/>
    <property type="match status" value="1"/>
</dbReference>
<gene>
    <name evidence="7" type="ORF">FHS21_002638</name>
</gene>
<evidence type="ECO:0000256" key="1">
    <source>
        <dbReference type="ARBA" id="ARBA00004651"/>
    </source>
</evidence>
<feature type="transmembrane region" description="Helical" evidence="6">
    <location>
        <begin position="63"/>
        <end position="84"/>
    </location>
</feature>
<dbReference type="GO" id="GO:0005886">
    <property type="term" value="C:plasma membrane"/>
    <property type="evidence" value="ECO:0007669"/>
    <property type="project" value="UniProtKB-SubCell"/>
</dbReference>
<keyword evidence="8" id="KW-1185">Reference proteome</keyword>
<dbReference type="PANTHER" id="PTHR23513">
    <property type="entry name" value="INTEGRAL MEMBRANE EFFLUX PROTEIN-RELATED"/>
    <property type="match status" value="1"/>
</dbReference>
<sequence>MAAALTGVLLHVCTPMVTLAALAPAFALSVCCLCFVRREPLPAEDARDTADTKRSELHFDGHLLLLAVIYTLLYVCGMMVSVVSPSFVFEELGGSAIDFGQLESAWSVGSILGAILLVPLIRAMDISILQLVILALAAVSFAALKILNLPWTLLAFAILGILHNLGRVAVEVRLQSSVPRAALGRAKGALHCSGMFLSLILLGMGAVVSDEISPSTVFLVFAGILAVSTIALTIIQIDWYQKS</sequence>
<keyword evidence="2" id="KW-1003">Cell membrane</keyword>
<name>A0A839U8J0_9HYPH</name>
<evidence type="ECO:0000313" key="8">
    <source>
        <dbReference type="Proteomes" id="UP000554520"/>
    </source>
</evidence>
<evidence type="ECO:0000256" key="3">
    <source>
        <dbReference type="ARBA" id="ARBA00022692"/>
    </source>
</evidence>
<accession>A0A839U8J0</accession>
<evidence type="ECO:0000256" key="5">
    <source>
        <dbReference type="ARBA" id="ARBA00023136"/>
    </source>
</evidence>